<organism evidence="1 2">
    <name type="scientific">Ichthyenterobacterium magnum</name>
    <dbReference type="NCBI Taxonomy" id="1230530"/>
    <lineage>
        <taxon>Bacteria</taxon>
        <taxon>Pseudomonadati</taxon>
        <taxon>Bacteroidota</taxon>
        <taxon>Flavobacteriia</taxon>
        <taxon>Flavobacteriales</taxon>
        <taxon>Flavobacteriaceae</taxon>
        <taxon>Ichthyenterobacterium</taxon>
    </lineage>
</organism>
<keyword evidence="2" id="KW-1185">Reference proteome</keyword>
<dbReference type="OrthoDB" id="1450082at2"/>
<dbReference type="AlphaFoldDB" id="A0A420DWS2"/>
<gene>
    <name evidence="1" type="ORF">BXY80_0746</name>
</gene>
<dbReference type="EMBL" id="RAQJ01000001">
    <property type="protein sequence ID" value="RKE98653.1"/>
    <property type="molecule type" value="Genomic_DNA"/>
</dbReference>
<reference evidence="1 2" key="1">
    <citation type="submission" date="2018-09" db="EMBL/GenBank/DDBJ databases">
        <title>Genomic Encyclopedia of Archaeal and Bacterial Type Strains, Phase II (KMG-II): from individual species to whole genera.</title>
        <authorList>
            <person name="Goeker M."/>
        </authorList>
    </citation>
    <scope>NUCLEOTIDE SEQUENCE [LARGE SCALE GENOMIC DNA]</scope>
    <source>
        <strain evidence="1 2">DSM 26283</strain>
    </source>
</reference>
<dbReference type="RefSeq" id="WP_120199853.1">
    <property type="nucleotide sequence ID" value="NZ_RAQJ01000001.1"/>
</dbReference>
<name>A0A420DWS2_9FLAO</name>
<protein>
    <submittedName>
        <fullName evidence="1">Uncharacterized protein</fullName>
    </submittedName>
</protein>
<proteinExistence type="predicted"/>
<accession>A0A420DWS2</accession>
<evidence type="ECO:0000313" key="1">
    <source>
        <dbReference type="EMBL" id="RKE98653.1"/>
    </source>
</evidence>
<dbReference type="Proteomes" id="UP000284892">
    <property type="component" value="Unassembled WGS sequence"/>
</dbReference>
<sequence>MNKNVIAIFFSVLFMALITAPSIIIAVDDSCDVSIFYSITEEEEKESLKIVPTNELSETECLFASNSNDNLGYFFKSYLNPHINILSPPPDFI</sequence>
<evidence type="ECO:0000313" key="2">
    <source>
        <dbReference type="Proteomes" id="UP000284892"/>
    </source>
</evidence>
<comment type="caution">
    <text evidence="1">The sequence shown here is derived from an EMBL/GenBank/DDBJ whole genome shotgun (WGS) entry which is preliminary data.</text>
</comment>